<name>C3XJE7_9HELI</name>
<keyword evidence="3" id="KW-0012">Acyltransferase</keyword>
<dbReference type="OrthoDB" id="272049at2"/>
<keyword evidence="5" id="KW-1185">Reference proteome</keyword>
<organism evidence="4 5">
    <name type="scientific">Helicobacter bilis ATCC 43879</name>
    <dbReference type="NCBI Taxonomy" id="613026"/>
    <lineage>
        <taxon>Bacteria</taxon>
        <taxon>Pseudomonadati</taxon>
        <taxon>Campylobacterota</taxon>
        <taxon>Epsilonproteobacteria</taxon>
        <taxon>Campylobacterales</taxon>
        <taxon>Helicobacteraceae</taxon>
        <taxon>Helicobacter</taxon>
    </lineage>
</organism>
<dbReference type="PANTHER" id="PTHR43300:SF12">
    <property type="entry name" value="CHLORAMPHENICOL ACETYLTRANSFERASE"/>
    <property type="match status" value="1"/>
</dbReference>
<dbReference type="InterPro" id="IPR011004">
    <property type="entry name" value="Trimer_LpxA-like_sf"/>
</dbReference>
<dbReference type="Gene3D" id="2.160.10.10">
    <property type="entry name" value="Hexapeptide repeat proteins"/>
    <property type="match status" value="1"/>
</dbReference>
<accession>C3XJE7</accession>
<sequence length="215" mass="23826">MSYLTQHELLSLDFKSLGKNVLISSKASLYDTHLMILDDNVRIDDFCVISGNVYLGKSVSIAPFCLIAGGSKSEDLQKGGVIIGNHSVFAYGVRAFSRSDNYVTTNKDEVYIDRVVIGHHCICGTNSVIYAGSRLGDYVSVGALSFVKGVCESYSVYVGTPAKLLKRVKLYGGGGKYLYFILFCLCVYRKIFTFKSLQLFTQCKFLFPSYISKIQ</sequence>
<evidence type="ECO:0000256" key="2">
    <source>
        <dbReference type="ARBA" id="ARBA00022679"/>
    </source>
</evidence>
<reference evidence="4 5" key="1">
    <citation type="journal article" date="2014" name="Genome Announc.">
        <title>Draft genome sequences of six enterohepatic helicobacter species isolated from humans and one from rhesus macaques.</title>
        <authorList>
            <person name="Shen Z."/>
            <person name="Sheh A."/>
            <person name="Young S.K."/>
            <person name="Abouelliel A."/>
            <person name="Ward D.V."/>
            <person name="Earl A.M."/>
            <person name="Fox J.G."/>
        </authorList>
    </citation>
    <scope>NUCLEOTIDE SEQUENCE [LARGE SCALE GENOMIC DNA]</scope>
    <source>
        <strain evidence="4 5">ATCC 43879</strain>
    </source>
</reference>
<dbReference type="GO" id="GO:0016746">
    <property type="term" value="F:acyltransferase activity"/>
    <property type="evidence" value="ECO:0007669"/>
    <property type="project" value="UniProtKB-KW"/>
</dbReference>
<dbReference type="PANTHER" id="PTHR43300">
    <property type="entry name" value="ACETYLTRANSFERASE"/>
    <property type="match status" value="1"/>
</dbReference>
<dbReference type="EMBL" id="ACDN02000060">
    <property type="protein sequence ID" value="EEO25136.2"/>
    <property type="molecule type" value="Genomic_DNA"/>
</dbReference>
<evidence type="ECO:0008006" key="6">
    <source>
        <dbReference type="Google" id="ProtNLM"/>
    </source>
</evidence>
<evidence type="ECO:0000256" key="3">
    <source>
        <dbReference type="ARBA" id="ARBA00023315"/>
    </source>
</evidence>
<evidence type="ECO:0000313" key="5">
    <source>
        <dbReference type="Proteomes" id="UP000005085"/>
    </source>
</evidence>
<dbReference type="eggNOG" id="COG0110">
    <property type="taxonomic scope" value="Bacteria"/>
</dbReference>
<comment type="similarity">
    <text evidence="1">Belongs to the transferase hexapeptide repeat family.</text>
</comment>
<gene>
    <name evidence="4" type="ORF">HRAG_02193</name>
</gene>
<dbReference type="SUPFAM" id="SSF51161">
    <property type="entry name" value="Trimeric LpxA-like enzymes"/>
    <property type="match status" value="1"/>
</dbReference>
<dbReference type="HOGENOM" id="CLU_051638_8_1_7"/>
<evidence type="ECO:0000313" key="4">
    <source>
        <dbReference type="EMBL" id="EEO25136.2"/>
    </source>
</evidence>
<proteinExistence type="inferred from homology"/>
<comment type="caution">
    <text evidence="4">The sequence shown here is derived from an EMBL/GenBank/DDBJ whole genome shotgun (WGS) entry which is preliminary data.</text>
</comment>
<dbReference type="Proteomes" id="UP000005085">
    <property type="component" value="Unassembled WGS sequence"/>
</dbReference>
<keyword evidence="2" id="KW-0808">Transferase</keyword>
<protein>
    <recommendedName>
        <fullName evidence="6">Sialic acid O-acetyltransferase NeuD family sugar O-acyltransferase</fullName>
    </recommendedName>
</protein>
<evidence type="ECO:0000256" key="1">
    <source>
        <dbReference type="ARBA" id="ARBA00007274"/>
    </source>
</evidence>
<dbReference type="AlphaFoldDB" id="C3XJE7"/>
<dbReference type="InterPro" id="IPR050179">
    <property type="entry name" value="Trans_hexapeptide_repeat"/>
</dbReference>
<dbReference type="RefSeq" id="WP_020995903.1">
    <property type="nucleotide sequence ID" value="NZ_KI392040.1"/>
</dbReference>